<dbReference type="Gene3D" id="1.20.120.670">
    <property type="entry name" value="N-acetyl-b-d-glucoasminidase"/>
    <property type="match status" value="1"/>
</dbReference>
<evidence type="ECO:0000259" key="2">
    <source>
        <dbReference type="Pfam" id="PF12972"/>
    </source>
</evidence>
<dbReference type="PANTHER" id="PTHR12872">
    <property type="entry name" value="ALPHA-N-ACETYLGLUCOSAMINIDASE"/>
    <property type="match status" value="1"/>
</dbReference>
<dbReference type="Pfam" id="PF05089">
    <property type="entry name" value="NAGLU"/>
    <property type="match status" value="1"/>
</dbReference>
<keyword evidence="3" id="KW-1185">Reference proteome</keyword>
<dbReference type="RefSeq" id="XP_011498022.1">
    <property type="nucleotide sequence ID" value="XM_011499720.1"/>
</dbReference>
<reference evidence="4" key="1">
    <citation type="submission" date="2025-08" db="UniProtKB">
        <authorList>
            <consortium name="RefSeq"/>
        </authorList>
    </citation>
    <scope>IDENTIFICATION</scope>
</reference>
<dbReference type="CTD" id="4669"/>
<dbReference type="InterPro" id="IPR024733">
    <property type="entry name" value="NAGLU_tim-barrel"/>
</dbReference>
<dbReference type="AlphaFoldDB" id="A0AAJ6YH79"/>
<sequence length="636" mass="74323">MQICSKLLLKQISNFKGKICSSFRYYQNVCTAGYSSAWWQWSQWEKNIDWMALNGINLALAFHAQEAIWEKVYMKFNLTKEEARLHFGGPAFLPWSRMGNIQGWGGPLSDSWHTHTIELQHLILNRMRELGIIPVLPAFAGHVPRDFIRIFPNAHVINIKQWNNFEDEYCCPYMLDPTDPLFQTVGQDFLKMYIDEFGTSNIYNCDSFNENDPHRGDPEYLSNTGKAIFKAMSSVDPNAIWLMQGWLFVHSADFWTMERVKAFVTSVPIGRMIVLDLQSEQFPQYEKFQSYFGQPFIWCMLHNFGGTLGMFGSSGIINERVFAARQINGSTMIGTGLTPEGINQNYVIYDLMSEMSYRQKPVDINAWFVNYAVRRYGFANDCIKIAWQKLGNTIYNYSGVANIRGQYVITKRPSLHIKPWYWYDLKSFLLIWGNFIKADNETTRSNLFKHDIVDITRQALQLTADFIYNDIKEGYKLKNITHLQSASLQLLELYNDLEEILSSCKDFLLGVWLNDARILAPTDDEQLLENYEFNARNQITLWGPNGEIVDYANKQWSGVVHDYFRPRWVIFLKELENAVNNHNEINERRIRQMIFNEVELPFSYSRKLYPTEAKGDSIQIAIKLYNKWQKIWKNNV</sequence>
<dbReference type="Pfam" id="PF12972">
    <property type="entry name" value="NAGLU_C"/>
    <property type="match status" value="1"/>
</dbReference>
<organism evidence="3 4">
    <name type="scientific">Ceratosolen solmsi marchali</name>
    <dbReference type="NCBI Taxonomy" id="326594"/>
    <lineage>
        <taxon>Eukaryota</taxon>
        <taxon>Metazoa</taxon>
        <taxon>Ecdysozoa</taxon>
        <taxon>Arthropoda</taxon>
        <taxon>Hexapoda</taxon>
        <taxon>Insecta</taxon>
        <taxon>Pterygota</taxon>
        <taxon>Neoptera</taxon>
        <taxon>Endopterygota</taxon>
        <taxon>Hymenoptera</taxon>
        <taxon>Apocrita</taxon>
        <taxon>Proctotrupomorpha</taxon>
        <taxon>Chalcidoidea</taxon>
        <taxon>Agaonidae</taxon>
        <taxon>Agaoninae</taxon>
        <taxon>Ceratosolen</taxon>
    </lineage>
</organism>
<dbReference type="Proteomes" id="UP000695007">
    <property type="component" value="Unplaced"/>
</dbReference>
<protein>
    <submittedName>
        <fullName evidence="4">Alpha-N-acetylglucosaminidase</fullName>
    </submittedName>
</protein>
<evidence type="ECO:0000313" key="3">
    <source>
        <dbReference type="Proteomes" id="UP000695007"/>
    </source>
</evidence>
<dbReference type="PANTHER" id="PTHR12872:SF1">
    <property type="entry name" value="ALPHA-N-ACETYLGLUCOSAMINIDASE"/>
    <property type="match status" value="1"/>
</dbReference>
<evidence type="ECO:0000259" key="1">
    <source>
        <dbReference type="Pfam" id="PF05089"/>
    </source>
</evidence>
<dbReference type="KEGG" id="csol:105362306"/>
<gene>
    <name evidence="4" type="primary">LOC105362306</name>
</gene>
<feature type="domain" description="Alpha-N-acetylglucosaminidase tim-barrel" evidence="1">
    <location>
        <begin position="24"/>
        <end position="358"/>
    </location>
</feature>
<dbReference type="InterPro" id="IPR024732">
    <property type="entry name" value="NAGLU_C"/>
</dbReference>
<accession>A0AAJ6YH79</accession>
<evidence type="ECO:0000313" key="4">
    <source>
        <dbReference type="RefSeq" id="XP_011498022.1"/>
    </source>
</evidence>
<dbReference type="GeneID" id="105362306"/>
<dbReference type="Gene3D" id="3.20.20.80">
    <property type="entry name" value="Glycosidases"/>
    <property type="match status" value="1"/>
</dbReference>
<proteinExistence type="predicted"/>
<feature type="domain" description="Alpha-N-acetylglucosaminidase C-terminal" evidence="2">
    <location>
        <begin position="367"/>
        <end position="627"/>
    </location>
</feature>
<dbReference type="InterPro" id="IPR007781">
    <property type="entry name" value="NAGLU"/>
</dbReference>
<name>A0AAJ6YH79_9HYME</name>